<feature type="region of interest" description="Disordered" evidence="1">
    <location>
        <begin position="1"/>
        <end position="21"/>
    </location>
</feature>
<keyword evidence="3" id="KW-1185">Reference proteome</keyword>
<dbReference type="EMBL" id="BONY01000034">
    <property type="protein sequence ID" value="GIH07188.1"/>
    <property type="molecule type" value="Genomic_DNA"/>
</dbReference>
<name>A0A8J3QAF8_9ACTN</name>
<comment type="caution">
    <text evidence="2">The sequence shown here is derived from an EMBL/GenBank/DDBJ whole genome shotgun (WGS) entry which is preliminary data.</text>
</comment>
<organism evidence="2 3">
    <name type="scientific">Rhizocola hellebori</name>
    <dbReference type="NCBI Taxonomy" id="1392758"/>
    <lineage>
        <taxon>Bacteria</taxon>
        <taxon>Bacillati</taxon>
        <taxon>Actinomycetota</taxon>
        <taxon>Actinomycetes</taxon>
        <taxon>Micromonosporales</taxon>
        <taxon>Micromonosporaceae</taxon>
        <taxon>Rhizocola</taxon>
    </lineage>
</organism>
<sequence>MPRPAHTGKQLRPQTPHITLPKSNRKIGWHVIVVTDPDYHGAGDDADFEYTWDGFTDLQAFHDRAAAAGRAVIFAAT</sequence>
<dbReference type="Proteomes" id="UP000612899">
    <property type="component" value="Unassembled WGS sequence"/>
</dbReference>
<reference evidence="2" key="1">
    <citation type="submission" date="2021-01" db="EMBL/GenBank/DDBJ databases">
        <title>Whole genome shotgun sequence of Rhizocola hellebori NBRC 109834.</title>
        <authorList>
            <person name="Komaki H."/>
            <person name="Tamura T."/>
        </authorList>
    </citation>
    <scope>NUCLEOTIDE SEQUENCE</scope>
    <source>
        <strain evidence="2">NBRC 109834</strain>
    </source>
</reference>
<dbReference type="AlphaFoldDB" id="A0A8J3QAF8"/>
<protein>
    <submittedName>
        <fullName evidence="2">Uncharacterized protein</fullName>
    </submittedName>
</protein>
<dbReference type="Pfam" id="PF08974">
    <property type="entry name" value="DUF1877"/>
    <property type="match status" value="1"/>
</dbReference>
<accession>A0A8J3QAF8</accession>
<gene>
    <name evidence="2" type="ORF">Rhe02_52550</name>
</gene>
<evidence type="ECO:0000313" key="2">
    <source>
        <dbReference type="EMBL" id="GIH07188.1"/>
    </source>
</evidence>
<dbReference type="InterPro" id="IPR015068">
    <property type="entry name" value="DUF1877"/>
</dbReference>
<proteinExistence type="predicted"/>
<evidence type="ECO:0000313" key="3">
    <source>
        <dbReference type="Proteomes" id="UP000612899"/>
    </source>
</evidence>
<evidence type="ECO:0000256" key="1">
    <source>
        <dbReference type="SAM" id="MobiDB-lite"/>
    </source>
</evidence>